<name>A0A5E4ZYA6_9BURK</name>
<reference evidence="1 2" key="1">
    <citation type="submission" date="2019-08" db="EMBL/GenBank/DDBJ databases">
        <authorList>
            <person name="Peeters C."/>
        </authorList>
    </citation>
    <scope>NUCLEOTIDE SEQUENCE [LARGE SCALE GENOMIC DNA]</scope>
    <source>
        <strain evidence="1 2">LMG 31118</strain>
    </source>
</reference>
<dbReference type="Pfam" id="PF07434">
    <property type="entry name" value="CblD"/>
    <property type="match status" value="1"/>
</dbReference>
<evidence type="ECO:0000313" key="2">
    <source>
        <dbReference type="Proteomes" id="UP000414136"/>
    </source>
</evidence>
<protein>
    <submittedName>
        <fullName evidence="1">CFA/I fimbrial subunit E</fullName>
    </submittedName>
</protein>
<accession>A0A5E4ZYA6</accession>
<dbReference type="OrthoDB" id="9031711at2"/>
<organism evidence="1 2">
    <name type="scientific">Pandoraea captiosa</name>
    <dbReference type="NCBI Taxonomy" id="2508302"/>
    <lineage>
        <taxon>Bacteria</taxon>
        <taxon>Pseudomonadati</taxon>
        <taxon>Pseudomonadota</taxon>
        <taxon>Betaproteobacteria</taxon>
        <taxon>Burkholderiales</taxon>
        <taxon>Burkholderiaceae</taxon>
        <taxon>Pandoraea</taxon>
    </lineage>
</organism>
<dbReference type="InterPro" id="IPR043037">
    <property type="entry name" value="CfaE_adhesin"/>
</dbReference>
<evidence type="ECO:0000313" key="1">
    <source>
        <dbReference type="EMBL" id="VVE66304.1"/>
    </source>
</evidence>
<gene>
    <name evidence="1" type="primary">cfaE</name>
    <name evidence="1" type="ORF">PCA31118_02174</name>
</gene>
<dbReference type="Proteomes" id="UP000414136">
    <property type="component" value="Unassembled WGS sequence"/>
</dbReference>
<dbReference type="AlphaFoldDB" id="A0A5E4ZYA6"/>
<keyword evidence="2" id="KW-1185">Reference proteome</keyword>
<dbReference type="EMBL" id="CABPSQ010000003">
    <property type="protein sequence ID" value="VVE66304.1"/>
    <property type="molecule type" value="Genomic_DNA"/>
</dbReference>
<dbReference type="RefSeq" id="WP_150625257.1">
    <property type="nucleotide sequence ID" value="NZ_CABPSQ010000003.1"/>
</dbReference>
<dbReference type="Gene3D" id="2.60.40.2520">
    <property type="entry name" value="CFA/I fimbrial subunit E, adhesin domain"/>
    <property type="match status" value="1"/>
</dbReference>
<proteinExistence type="predicted"/>
<sequence length="391" mass="42503">MPDMTAVDRRQRASARRRVVLGGWALSLAAWSGSPALAQSVPRDHHERVSLRFDRSAIPEQWQFRPQLAAHYTQGQSRGARTAFVCRSAVDTALGACAIAPANVTGPAPTPVLLRFTESRSGLQVDLSVSATKIVTVASSTCTHVRTAFHSNRNYGVCGRGPYDVSRYILSIERAQLQKIPVGGVWRGHLTFDVRELGSALGSAIHRYDIELNVTDRHNAQIYFPTLSNTSPRVSLDLRKRAGPGYMTTVYGGRSVDMCFYDGFGSNSTGALRVRVSDGRDNFPIRPPGSGLLVRRGTLGTLPEERIEYRVGLAYAGAHQWLRVGDPVASVFAPVSTAPIRIVRLPGIPTPVACSPGMLVFEVVPFIESDKDAGGYEGPLRVEMFVDAALM</sequence>
<dbReference type="InterPro" id="IPR010888">
    <property type="entry name" value="CblD"/>
</dbReference>
<dbReference type="Gene3D" id="2.60.40.2040">
    <property type="entry name" value="CFA/I fimbrial subunit E, pilin domain"/>
    <property type="match status" value="1"/>
</dbReference>